<keyword evidence="2" id="KW-1133">Transmembrane helix</keyword>
<evidence type="ECO:0000256" key="2">
    <source>
        <dbReference type="SAM" id="Phobius"/>
    </source>
</evidence>
<name>A0A087TIU2_STEMI</name>
<evidence type="ECO:0000313" key="5">
    <source>
        <dbReference type="Proteomes" id="UP000054359"/>
    </source>
</evidence>
<dbReference type="Gene3D" id="1.10.472.80">
    <property type="entry name" value="Ypt/Rab-GAP domain of gyp1p, domain 3"/>
    <property type="match status" value="1"/>
</dbReference>
<dbReference type="Proteomes" id="UP000054359">
    <property type="component" value="Unassembled WGS sequence"/>
</dbReference>
<dbReference type="Pfam" id="PF00566">
    <property type="entry name" value="RabGAP-TBC"/>
    <property type="match status" value="1"/>
</dbReference>
<dbReference type="GO" id="GO:0006888">
    <property type="term" value="P:endoplasmic reticulum to Golgi vesicle-mediated transport"/>
    <property type="evidence" value="ECO:0007669"/>
    <property type="project" value="TreeGrafter"/>
</dbReference>
<dbReference type="OMA" id="QDCEMAS"/>
<dbReference type="AlphaFoldDB" id="A0A087TIU2"/>
<dbReference type="InterPro" id="IPR000195">
    <property type="entry name" value="Rab-GAP-TBC_dom"/>
</dbReference>
<keyword evidence="2" id="KW-0812">Transmembrane</keyword>
<evidence type="ECO:0000256" key="1">
    <source>
        <dbReference type="ARBA" id="ARBA00022468"/>
    </source>
</evidence>
<feature type="transmembrane region" description="Helical" evidence="2">
    <location>
        <begin position="332"/>
        <end position="353"/>
    </location>
</feature>
<proteinExistence type="predicted"/>
<dbReference type="Gene3D" id="1.10.8.1310">
    <property type="match status" value="1"/>
</dbReference>
<dbReference type="InterPro" id="IPR035969">
    <property type="entry name" value="Rab-GAP_TBC_sf"/>
</dbReference>
<organism evidence="4 5">
    <name type="scientific">Stegodyphus mimosarum</name>
    <name type="common">African social velvet spider</name>
    <dbReference type="NCBI Taxonomy" id="407821"/>
    <lineage>
        <taxon>Eukaryota</taxon>
        <taxon>Metazoa</taxon>
        <taxon>Ecdysozoa</taxon>
        <taxon>Arthropoda</taxon>
        <taxon>Chelicerata</taxon>
        <taxon>Arachnida</taxon>
        <taxon>Araneae</taxon>
        <taxon>Araneomorphae</taxon>
        <taxon>Entelegynae</taxon>
        <taxon>Eresoidea</taxon>
        <taxon>Eresidae</taxon>
        <taxon>Stegodyphus</taxon>
    </lineage>
</organism>
<dbReference type="PANTHER" id="PTHR20913:SF7">
    <property type="entry name" value="RE60063P"/>
    <property type="match status" value="1"/>
</dbReference>
<dbReference type="STRING" id="407821.A0A087TIU2"/>
<dbReference type="GO" id="GO:0005096">
    <property type="term" value="F:GTPase activator activity"/>
    <property type="evidence" value="ECO:0007669"/>
    <property type="project" value="UniProtKB-KW"/>
</dbReference>
<dbReference type="EMBL" id="KK115400">
    <property type="protein sequence ID" value="KFM65031.1"/>
    <property type="molecule type" value="Genomic_DNA"/>
</dbReference>
<keyword evidence="5" id="KW-1185">Reference proteome</keyword>
<dbReference type="PROSITE" id="PS50086">
    <property type="entry name" value="TBC_RABGAP"/>
    <property type="match status" value="1"/>
</dbReference>
<gene>
    <name evidence="4" type="ORF">X975_25432</name>
</gene>
<evidence type="ECO:0000259" key="3">
    <source>
        <dbReference type="PROSITE" id="PS50086"/>
    </source>
</evidence>
<accession>A0A087TIU2</accession>
<evidence type="ECO:0000313" key="4">
    <source>
        <dbReference type="EMBL" id="KFM65031.1"/>
    </source>
</evidence>
<feature type="domain" description="Rab-GAP TBC" evidence="3">
    <location>
        <begin position="154"/>
        <end position="340"/>
    </location>
</feature>
<protein>
    <submittedName>
        <fullName evidence="4">TBC1 domain family member 20</fullName>
    </submittedName>
</protein>
<dbReference type="FunFam" id="1.10.8.1310:FF:000001">
    <property type="entry name" value="TBC1 domain family, member 20"/>
    <property type="match status" value="1"/>
</dbReference>
<reference evidence="4 5" key="1">
    <citation type="submission" date="2013-11" db="EMBL/GenBank/DDBJ databases">
        <title>Genome sequencing of Stegodyphus mimosarum.</title>
        <authorList>
            <person name="Bechsgaard J."/>
        </authorList>
    </citation>
    <scope>NUCLEOTIDE SEQUENCE [LARGE SCALE GENOMIC DNA]</scope>
</reference>
<feature type="non-terminal residue" evidence="4">
    <location>
        <position position="456"/>
    </location>
</feature>
<dbReference type="SUPFAM" id="SSF47923">
    <property type="entry name" value="Ypt/Rab-GAP domain of gyp1p"/>
    <property type="match status" value="2"/>
</dbReference>
<feature type="transmembrane region" description="Helical" evidence="2">
    <location>
        <begin position="437"/>
        <end position="455"/>
    </location>
</feature>
<dbReference type="OrthoDB" id="206700at2759"/>
<keyword evidence="1" id="KW-0343">GTPase activation</keyword>
<dbReference type="GO" id="GO:0005789">
    <property type="term" value="C:endoplasmic reticulum membrane"/>
    <property type="evidence" value="ECO:0007669"/>
    <property type="project" value="TreeGrafter"/>
</dbReference>
<dbReference type="InterPro" id="IPR045913">
    <property type="entry name" value="TBC20/Gyp8-like"/>
</dbReference>
<feature type="transmembrane region" description="Helical" evidence="2">
    <location>
        <begin position="300"/>
        <end position="320"/>
    </location>
</feature>
<dbReference type="PANTHER" id="PTHR20913">
    <property type="entry name" value="TBC1 DOMAIN FAMILY MEMBER 20/GTPASE"/>
    <property type="match status" value="1"/>
</dbReference>
<keyword evidence="2" id="KW-0472">Membrane</keyword>
<sequence>MNIESIPNDKILVQDHKNDEKRDSVSSNGKCDYVDDEEVSFNLIDDIHLNGKREMSIENCSINNDEIITELTDIPKFGNGSLLEIGDINLEKTVITKNAFVDNEASCDNSTECKKTYSDEFLKYAKRKSDKIRSALAVGDIYFLREAAKSRGGLLTDDIRRKVWPKLVGVDIFETSPRPSLEEIEQHPYYRQVVLDVNRSLKRFPPSIKESQRLAMLDQLVLLIMRVLCRHPELHYYQGYHDICVTFLLVLGEETAYYVLEKLSRTHLRIFMEQTMEPTIQLLECMYPLIGKKSSQLMKFLLKSEVGVAYCLSWLITWFGHVLNDYNDVVRLFDFFIVSPFCMPMYLTTAVVLHRESEVLKQECDMASVHSLLSKVPENLPFEDLIRLSCELHKTYILETLSKELSYLPGKKKKVVRSYGIVGSLAKTLKSSVPGSNFAVPLVIAAAVLVTAVLYQ</sequence>
<dbReference type="SMART" id="SM00164">
    <property type="entry name" value="TBC"/>
    <property type="match status" value="1"/>
</dbReference>